<evidence type="ECO:0000313" key="2">
    <source>
        <dbReference type="Proteomes" id="UP000031036"/>
    </source>
</evidence>
<keyword evidence="2" id="KW-1185">Reference proteome</keyword>
<proteinExistence type="predicted"/>
<sequence length="135" mass="15444">MKTTVIGTFCSNTHTQMKKSNDIRYKIERRKRIFRTMAFSTTRSTFCIFSFKTQHFKRTPTKTSVYVTCRWPSHCSILSCNSQSSPQLHLSCYIEHSPCCYKIHSFKATIPNGDYVKRTASFLLLCSGGDTATSS</sequence>
<accession>A0A0B2UWW8</accession>
<name>A0A0B2UWW8_TOXCA</name>
<feature type="non-terminal residue" evidence="1">
    <location>
        <position position="135"/>
    </location>
</feature>
<organism evidence="1 2">
    <name type="scientific">Toxocara canis</name>
    <name type="common">Canine roundworm</name>
    <dbReference type="NCBI Taxonomy" id="6265"/>
    <lineage>
        <taxon>Eukaryota</taxon>
        <taxon>Metazoa</taxon>
        <taxon>Ecdysozoa</taxon>
        <taxon>Nematoda</taxon>
        <taxon>Chromadorea</taxon>
        <taxon>Rhabditida</taxon>
        <taxon>Spirurina</taxon>
        <taxon>Ascaridomorpha</taxon>
        <taxon>Ascaridoidea</taxon>
        <taxon>Toxocaridae</taxon>
        <taxon>Toxocara</taxon>
    </lineage>
</organism>
<dbReference type="EMBL" id="JPKZ01002988">
    <property type="protein sequence ID" value="KHN73898.1"/>
    <property type="molecule type" value="Genomic_DNA"/>
</dbReference>
<comment type="caution">
    <text evidence="1">The sequence shown here is derived from an EMBL/GenBank/DDBJ whole genome shotgun (WGS) entry which is preliminary data.</text>
</comment>
<reference evidence="1 2" key="1">
    <citation type="submission" date="2014-11" db="EMBL/GenBank/DDBJ databases">
        <title>Genetic blueprint of the zoonotic pathogen Toxocara canis.</title>
        <authorList>
            <person name="Zhu X.-Q."/>
            <person name="Korhonen P.K."/>
            <person name="Cai H."/>
            <person name="Young N.D."/>
            <person name="Nejsum P."/>
            <person name="von Samson-Himmelstjerna G."/>
            <person name="Boag P.R."/>
            <person name="Tan P."/>
            <person name="Li Q."/>
            <person name="Min J."/>
            <person name="Yang Y."/>
            <person name="Wang X."/>
            <person name="Fang X."/>
            <person name="Hall R.S."/>
            <person name="Hofmann A."/>
            <person name="Sternberg P.W."/>
            <person name="Jex A.R."/>
            <person name="Gasser R.B."/>
        </authorList>
    </citation>
    <scope>NUCLEOTIDE SEQUENCE [LARGE SCALE GENOMIC DNA]</scope>
    <source>
        <strain evidence="1">PN_DK_2014</strain>
    </source>
</reference>
<dbReference type="AlphaFoldDB" id="A0A0B2UWW8"/>
<gene>
    <name evidence="1" type="ORF">Tcan_00923</name>
</gene>
<dbReference type="Proteomes" id="UP000031036">
    <property type="component" value="Unassembled WGS sequence"/>
</dbReference>
<protein>
    <submittedName>
        <fullName evidence="1">Uncharacterized protein</fullName>
    </submittedName>
</protein>
<evidence type="ECO:0000313" key="1">
    <source>
        <dbReference type="EMBL" id="KHN73898.1"/>
    </source>
</evidence>